<keyword evidence="5" id="KW-0347">Helicase</keyword>
<dbReference type="InterPro" id="IPR001650">
    <property type="entry name" value="Helicase_C-like"/>
</dbReference>
<feature type="domain" description="Helicase C-terminal" evidence="8">
    <location>
        <begin position="709"/>
        <end position="874"/>
    </location>
</feature>
<dbReference type="GO" id="GO:0003723">
    <property type="term" value="F:RNA binding"/>
    <property type="evidence" value="ECO:0007669"/>
    <property type="project" value="UniProtKB-UniRule"/>
</dbReference>
<feature type="compositionally biased region" description="Low complexity" evidence="7">
    <location>
        <begin position="431"/>
        <end position="449"/>
    </location>
</feature>
<keyword evidence="3 5" id="KW-0067">ATP-binding</keyword>
<dbReference type="SMART" id="SM00487">
    <property type="entry name" value="DEXDc"/>
    <property type="match status" value="1"/>
</dbReference>
<dbReference type="CDD" id="cd18787">
    <property type="entry name" value="SF2_C_DEAD"/>
    <property type="match status" value="1"/>
</dbReference>
<organism evidence="9 10">
    <name type="scientific">Theileria orientalis</name>
    <dbReference type="NCBI Taxonomy" id="68886"/>
    <lineage>
        <taxon>Eukaryota</taxon>
        <taxon>Sar</taxon>
        <taxon>Alveolata</taxon>
        <taxon>Apicomplexa</taxon>
        <taxon>Aconoidasida</taxon>
        <taxon>Piroplasmida</taxon>
        <taxon>Theileriidae</taxon>
        <taxon>Theileria</taxon>
    </lineage>
</organism>
<feature type="region of interest" description="Disordered" evidence="7">
    <location>
        <begin position="419"/>
        <end position="452"/>
    </location>
</feature>
<protein>
    <recommendedName>
        <fullName evidence="5">ATP-dependent RNA helicase</fullName>
        <ecNumber evidence="5">3.6.4.13</ecNumber>
    </recommendedName>
</protein>
<evidence type="ECO:0000313" key="10">
    <source>
        <dbReference type="Proteomes" id="UP000244803"/>
    </source>
</evidence>
<proteinExistence type="inferred from homology"/>
<dbReference type="SUPFAM" id="SSF52540">
    <property type="entry name" value="P-loop containing nucleoside triphosphate hydrolases"/>
    <property type="match status" value="1"/>
</dbReference>
<accession>A0A976M3M8</accession>
<keyword evidence="4 5" id="KW-0694">RNA-binding</keyword>
<dbReference type="PANTHER" id="PTHR24031">
    <property type="entry name" value="RNA HELICASE"/>
    <property type="match status" value="1"/>
</dbReference>
<dbReference type="Pfam" id="PF00270">
    <property type="entry name" value="DEAD"/>
    <property type="match status" value="1"/>
</dbReference>
<dbReference type="InterPro" id="IPR011545">
    <property type="entry name" value="DEAD/DEAH_box_helicase_dom"/>
</dbReference>
<comment type="domain">
    <text evidence="5">The Q motif is unique to and characteristic of the DEAD box family of RNA helicases and controls ATP binding and hydrolysis.</text>
</comment>
<feature type="coiled-coil region" evidence="6">
    <location>
        <begin position="595"/>
        <end position="629"/>
    </location>
</feature>
<dbReference type="GO" id="GO:0003724">
    <property type="term" value="F:RNA helicase activity"/>
    <property type="evidence" value="ECO:0007669"/>
    <property type="project" value="UniProtKB-EC"/>
</dbReference>
<dbReference type="InterPro" id="IPR014001">
    <property type="entry name" value="Helicase_ATP-bd"/>
</dbReference>
<feature type="compositionally biased region" description="Basic and acidic residues" evidence="7">
    <location>
        <begin position="419"/>
        <end position="430"/>
    </location>
</feature>
<dbReference type="Pfam" id="PF00271">
    <property type="entry name" value="Helicase_C"/>
    <property type="match status" value="1"/>
</dbReference>
<keyword evidence="2 5" id="KW-0378">Hydrolase</keyword>
<dbReference type="GO" id="GO:0016787">
    <property type="term" value="F:hydrolase activity"/>
    <property type="evidence" value="ECO:0007669"/>
    <property type="project" value="UniProtKB-KW"/>
</dbReference>
<dbReference type="EMBL" id="CP056065">
    <property type="protein sequence ID" value="UKJ87742.2"/>
    <property type="molecule type" value="Genomic_DNA"/>
</dbReference>
<comment type="catalytic activity">
    <reaction evidence="5">
        <text>ATP + H2O = ADP + phosphate + H(+)</text>
        <dbReference type="Rhea" id="RHEA:13065"/>
        <dbReference type="ChEBI" id="CHEBI:15377"/>
        <dbReference type="ChEBI" id="CHEBI:15378"/>
        <dbReference type="ChEBI" id="CHEBI:30616"/>
        <dbReference type="ChEBI" id="CHEBI:43474"/>
        <dbReference type="ChEBI" id="CHEBI:456216"/>
        <dbReference type="EC" id="3.6.4.13"/>
    </reaction>
</comment>
<dbReference type="InterPro" id="IPR027417">
    <property type="entry name" value="P-loop_NTPase"/>
</dbReference>
<dbReference type="AlphaFoldDB" id="A0A976M3M8"/>
<evidence type="ECO:0000256" key="5">
    <source>
        <dbReference type="RuleBase" id="RU365068"/>
    </source>
</evidence>
<evidence type="ECO:0000313" key="9">
    <source>
        <dbReference type="EMBL" id="UKJ87742.2"/>
    </source>
</evidence>
<dbReference type="SMART" id="SM00490">
    <property type="entry name" value="HELICc"/>
    <property type="match status" value="1"/>
</dbReference>
<evidence type="ECO:0000259" key="8">
    <source>
        <dbReference type="PROSITE" id="PS51194"/>
    </source>
</evidence>
<reference evidence="9" key="1">
    <citation type="submission" date="2022-07" db="EMBL/GenBank/DDBJ databases">
        <title>Evaluation of T. orientalis genome assembly methods using nanopore sequencing and analysis of variation between genomes.</title>
        <authorList>
            <person name="Yam J."/>
            <person name="Micallef M.L."/>
            <person name="Liu M."/>
            <person name="Djordjevic S.P."/>
            <person name="Bogema D.R."/>
            <person name="Jenkins C."/>
        </authorList>
    </citation>
    <scope>NUCLEOTIDE SEQUENCE</scope>
    <source>
        <strain evidence="9">Fish Creek</strain>
    </source>
</reference>
<sequence length="877" mass="100262">MLKEVSCFNNTTLRSESPLYSKYNVKLEKNKNAVSKFKTKSSKLGRKSRVGNRSKKMETLEELFATDNDVQKLMKEKDAYLRYTSELRNPIIMKIEHDNQLKSREKIKKLAMRAERKTIKYMKELMKKAKLKESKSLESSKSAVEVKKWKEKEKTFPDKNNVHETSVSKENEKVKAYKRSKITERELRSLPLKVPGIRALEPDSADVSVEEVESLIKLGYDGIVDMNSLFTEKSEMTKSIRNRKQADDNIELKELKIREKDGTSEKMMHTDKVSFESLGVYDKKLIETLKIKGISRATETQSRFIPELNKMLQKETRSKGANVKSSIIHASTGSGKTLAYMLPIFQSCYNESIPMLTQGSTYSSSNYSGCESPGYESTLMYTRKLLNEDILVICPSLELCVQSCNVAKQISEVYESMESSKSENNSHSEFSKVPGIDSSSSTTDGNSSSKNRNDLIRVKTEIKPTLLIGNANIAYQKKNIKKINGLKMEDCKEAKEVIERNIEEYMLSRGSVEAEGTVKRTVGMYFATPGRLYSILYKHKLLDISNFKYIVMDEYDSYLENKNMSTYGDGDVSVSEAVDGNIKNKQTRELIENMFNKLRNQNKLEDNEYDEYDEKAEEHKDDFSNLRRKYVVCVSASDNIEMMPEELREQFKSVKREKRKLEGELTVESSDNVKEGSKKTKNAQKSYDFPKNILHTMAIYSVPDAKLSLLRKILKSVPYNKSVLIFCDSNGTANFLNKYLSEIFKDASIELLNSVQNRLSRKKAFANVIQTNIDNTNLYNINKKTTRLVKDILISTRLNSRGIDFSGYTHVINYDLPHDTDSYIHKSGRIGRAGNPGICISLVESKNFPAFKRVIVDHLPLQFHKIEANNGLLVTKK</sequence>
<evidence type="ECO:0000256" key="7">
    <source>
        <dbReference type="SAM" id="MobiDB-lite"/>
    </source>
</evidence>
<dbReference type="EC" id="3.6.4.13" evidence="5"/>
<keyword evidence="6" id="KW-0175">Coiled coil</keyword>
<dbReference type="PROSITE" id="PS51194">
    <property type="entry name" value="HELICASE_CTER"/>
    <property type="match status" value="1"/>
</dbReference>
<comment type="function">
    <text evidence="5">RNA helicase.</text>
</comment>
<dbReference type="Gene3D" id="3.40.50.300">
    <property type="entry name" value="P-loop containing nucleotide triphosphate hydrolases"/>
    <property type="match status" value="2"/>
</dbReference>
<gene>
    <name evidence="9" type="ORF">MACJ_000182</name>
</gene>
<dbReference type="Proteomes" id="UP000244803">
    <property type="component" value="Chromosome 1"/>
</dbReference>
<keyword evidence="1 5" id="KW-0547">Nucleotide-binding</keyword>
<evidence type="ECO:0000256" key="2">
    <source>
        <dbReference type="ARBA" id="ARBA00022801"/>
    </source>
</evidence>
<name>A0A976M3M8_THEOR</name>
<dbReference type="OrthoDB" id="411785at2759"/>
<comment type="similarity">
    <text evidence="5">Belongs to the DEAD box helicase family.</text>
</comment>
<evidence type="ECO:0000256" key="3">
    <source>
        <dbReference type="ARBA" id="ARBA00022840"/>
    </source>
</evidence>
<evidence type="ECO:0000256" key="1">
    <source>
        <dbReference type="ARBA" id="ARBA00022741"/>
    </source>
</evidence>
<evidence type="ECO:0000256" key="6">
    <source>
        <dbReference type="SAM" id="Coils"/>
    </source>
</evidence>
<evidence type="ECO:0000256" key="4">
    <source>
        <dbReference type="ARBA" id="ARBA00022884"/>
    </source>
</evidence>
<dbReference type="GO" id="GO:0005524">
    <property type="term" value="F:ATP binding"/>
    <property type="evidence" value="ECO:0007669"/>
    <property type="project" value="UniProtKB-UniRule"/>
</dbReference>